<feature type="signal peptide" evidence="1">
    <location>
        <begin position="1"/>
        <end position="21"/>
    </location>
</feature>
<feature type="chain" id="PRO_5043415186" evidence="1">
    <location>
        <begin position="22"/>
        <end position="555"/>
    </location>
</feature>
<reference evidence="2" key="1">
    <citation type="submission" date="2022-06" db="EMBL/GenBank/DDBJ databases">
        <authorList>
            <consortium name="SYNGENTA / RWTH Aachen University"/>
        </authorList>
    </citation>
    <scope>NUCLEOTIDE SEQUENCE</scope>
</reference>
<organism evidence="2 3">
    <name type="scientific">Phakopsora pachyrhizi</name>
    <name type="common">Asian soybean rust disease fungus</name>
    <dbReference type="NCBI Taxonomy" id="170000"/>
    <lineage>
        <taxon>Eukaryota</taxon>
        <taxon>Fungi</taxon>
        <taxon>Dikarya</taxon>
        <taxon>Basidiomycota</taxon>
        <taxon>Pucciniomycotina</taxon>
        <taxon>Pucciniomycetes</taxon>
        <taxon>Pucciniales</taxon>
        <taxon>Phakopsoraceae</taxon>
        <taxon>Phakopsora</taxon>
    </lineage>
</organism>
<sequence>MEIAVLIVLIGLSLKPSFVRSTYPKEASIVEFGSGLNLDLSLAGIHEGKSAELNLDLSLGNEVYKSNKAPTANRLTSIRFASNPLYFAEAGPSRSGYLSLGLGSGKNYVTSDTDSTKRSISQLDLQANFYLHAPHDTLDPEKHSGERITLGDSQNMRKIVTNNDGSSDVIERNHGTIHDNLPHKRKYMAENFPTETGAQYQNFPHNPGLKSFETSTSSNEISHGKNLIAKVNEAQKIRISAGGSRPTKKQKVSNLETINIGRKYRTDGTLKTEEGIESEKIEIWKDVKVSEYKGFPLLKSWSSFDVNNKSNIKRLAEPFNNVLYLTTDDLNLLSKSINTNIDCYKGDRHTMFSTKQRKDELSLIFKEHEDFFSSWKTEDSKKYFEALGKSWKADCVGRTNTFLPRVRCVKFATAYTIERIGYLTEENDFKIFVDIEKAKEDAYEILKSYWKILPVGKLFSGTWMREKDEKATNIPLLDHLRLPNLNSALRSSYGSDTFLFALKHIVPIEYYKSLLTSKMKVGNSSKNFIRKLNEISLTIGHKKMGEIIEDNNLKL</sequence>
<accession>A0AAV0BDV6</accession>
<gene>
    <name evidence="2" type="ORF">PPACK8108_LOCUS19557</name>
</gene>
<keyword evidence="1" id="KW-0732">Signal</keyword>
<proteinExistence type="predicted"/>
<comment type="caution">
    <text evidence="2">The sequence shown here is derived from an EMBL/GenBank/DDBJ whole genome shotgun (WGS) entry which is preliminary data.</text>
</comment>
<evidence type="ECO:0000256" key="1">
    <source>
        <dbReference type="SAM" id="SignalP"/>
    </source>
</evidence>
<dbReference type="AlphaFoldDB" id="A0AAV0BDV6"/>
<dbReference type="EMBL" id="CALTRL010005705">
    <property type="protein sequence ID" value="CAH7685087.1"/>
    <property type="molecule type" value="Genomic_DNA"/>
</dbReference>
<name>A0AAV0BDV6_PHAPC</name>
<keyword evidence="3" id="KW-1185">Reference proteome</keyword>
<evidence type="ECO:0000313" key="3">
    <source>
        <dbReference type="Proteomes" id="UP001153365"/>
    </source>
</evidence>
<protein>
    <submittedName>
        <fullName evidence="2">Expressed protein</fullName>
    </submittedName>
</protein>
<evidence type="ECO:0000313" key="2">
    <source>
        <dbReference type="EMBL" id="CAH7685087.1"/>
    </source>
</evidence>
<dbReference type="Proteomes" id="UP001153365">
    <property type="component" value="Unassembled WGS sequence"/>
</dbReference>